<feature type="region of interest" description="Disordered" evidence="3">
    <location>
        <begin position="356"/>
        <end position="376"/>
    </location>
</feature>
<dbReference type="GO" id="GO:0008713">
    <property type="term" value="F:ADP-heptose-lipopolysaccharide heptosyltransferase activity"/>
    <property type="evidence" value="ECO:0007669"/>
    <property type="project" value="TreeGrafter"/>
</dbReference>
<dbReference type="EMBL" id="VOEI01000003">
    <property type="protein sequence ID" value="TWR26232.1"/>
    <property type="molecule type" value="Genomic_DNA"/>
</dbReference>
<accession>A0A563U4I5</accession>
<sequence length="376" mass="41420">MNWQGCKNILCIRPDNMGDLIMSGPAIRALKKSFGARITLLTSIMAKGITLMMPEIDEVMVYDVPWVKTAEIEDTKAFYDVIADIKNKNFDAAVVFTVYSQNPQPTAMLAYLAGVPQILAYCRENPYQLINNWVPDKEPYELIKHQVKRDLDLVAAVGAYIDDDNLSLDVDNDLWPAISNRISKLGVDLAKPWLLIHPGVSESKREYPFELWVEAGKRLVNDGYQLIVTGAASEKQFAEHLADGIGTGCYSAAGLFPLNEFVCLVKHSPLLVSVNTGTIHIAAAVGTPVVVLYAQTNPQHTPWKVPHVVLPFAVPVQMRSRNEVIGYVDRKLYDRPVPMPNAGDISNAVTHLLNPQDLPVQPSPGIPDENPGIAAS</sequence>
<dbReference type="InterPro" id="IPR002201">
    <property type="entry name" value="Glyco_trans_9"/>
</dbReference>
<gene>
    <name evidence="4" type="ORF">FPZ42_11445</name>
</gene>
<dbReference type="Pfam" id="PF01075">
    <property type="entry name" value="Glyco_transf_9"/>
    <property type="match status" value="1"/>
</dbReference>
<evidence type="ECO:0000256" key="3">
    <source>
        <dbReference type="SAM" id="MobiDB-lite"/>
    </source>
</evidence>
<dbReference type="OrthoDB" id="9797795at2"/>
<keyword evidence="5" id="KW-1185">Reference proteome</keyword>
<dbReference type="AlphaFoldDB" id="A0A563U4I5"/>
<organism evidence="4 5">
    <name type="scientific">Mucilaginibacter achroorhodeus</name>
    <dbReference type="NCBI Taxonomy" id="2599294"/>
    <lineage>
        <taxon>Bacteria</taxon>
        <taxon>Pseudomonadati</taxon>
        <taxon>Bacteroidota</taxon>
        <taxon>Sphingobacteriia</taxon>
        <taxon>Sphingobacteriales</taxon>
        <taxon>Sphingobacteriaceae</taxon>
        <taxon>Mucilaginibacter</taxon>
    </lineage>
</organism>
<proteinExistence type="predicted"/>
<dbReference type="SUPFAM" id="SSF53756">
    <property type="entry name" value="UDP-Glycosyltransferase/glycogen phosphorylase"/>
    <property type="match status" value="1"/>
</dbReference>
<comment type="caution">
    <text evidence="4">The sequence shown here is derived from an EMBL/GenBank/DDBJ whole genome shotgun (WGS) entry which is preliminary data.</text>
</comment>
<dbReference type="GO" id="GO:0009244">
    <property type="term" value="P:lipopolysaccharide core region biosynthetic process"/>
    <property type="evidence" value="ECO:0007669"/>
    <property type="project" value="TreeGrafter"/>
</dbReference>
<reference evidence="4 5" key="1">
    <citation type="submission" date="2019-07" db="EMBL/GenBank/DDBJ databases">
        <authorList>
            <person name="Kim J."/>
        </authorList>
    </citation>
    <scope>NUCLEOTIDE SEQUENCE [LARGE SCALE GENOMIC DNA]</scope>
    <source>
        <strain evidence="4 5">MJ1a</strain>
    </source>
</reference>
<dbReference type="Proteomes" id="UP000318010">
    <property type="component" value="Unassembled WGS sequence"/>
</dbReference>
<dbReference type="RefSeq" id="WP_146271462.1">
    <property type="nucleotide sequence ID" value="NZ_VOEI01000003.1"/>
</dbReference>
<dbReference type="PANTHER" id="PTHR30160">
    <property type="entry name" value="TETRAACYLDISACCHARIDE 4'-KINASE-RELATED"/>
    <property type="match status" value="1"/>
</dbReference>
<dbReference type="Gene3D" id="3.40.50.2000">
    <property type="entry name" value="Glycogen Phosphorylase B"/>
    <property type="match status" value="2"/>
</dbReference>
<evidence type="ECO:0000313" key="5">
    <source>
        <dbReference type="Proteomes" id="UP000318010"/>
    </source>
</evidence>
<evidence type="ECO:0000256" key="1">
    <source>
        <dbReference type="ARBA" id="ARBA00022676"/>
    </source>
</evidence>
<dbReference type="GO" id="GO:0005829">
    <property type="term" value="C:cytosol"/>
    <property type="evidence" value="ECO:0007669"/>
    <property type="project" value="TreeGrafter"/>
</dbReference>
<protein>
    <submittedName>
        <fullName evidence="4">Glycosyltransferase family 9 protein</fullName>
    </submittedName>
</protein>
<dbReference type="InterPro" id="IPR051199">
    <property type="entry name" value="LPS_LOS_Heptosyltrfase"/>
</dbReference>
<evidence type="ECO:0000256" key="2">
    <source>
        <dbReference type="ARBA" id="ARBA00022679"/>
    </source>
</evidence>
<name>A0A563U4I5_9SPHI</name>
<keyword evidence="2 4" id="KW-0808">Transferase</keyword>
<evidence type="ECO:0000313" key="4">
    <source>
        <dbReference type="EMBL" id="TWR26232.1"/>
    </source>
</evidence>
<dbReference type="CDD" id="cd03789">
    <property type="entry name" value="GT9_LPS_heptosyltransferase"/>
    <property type="match status" value="1"/>
</dbReference>
<keyword evidence="1" id="KW-0328">Glycosyltransferase</keyword>